<evidence type="ECO:0000256" key="1">
    <source>
        <dbReference type="SAM" id="SignalP"/>
    </source>
</evidence>
<dbReference type="InterPro" id="IPR013783">
    <property type="entry name" value="Ig-like_fold"/>
</dbReference>
<protein>
    <submittedName>
        <fullName evidence="2">Uncharacterized protein</fullName>
    </submittedName>
</protein>
<dbReference type="RefSeq" id="WP_162442179.1">
    <property type="nucleotide sequence ID" value="NZ_CP048222.1"/>
</dbReference>
<reference evidence="2 3" key="1">
    <citation type="submission" date="2020-01" db="EMBL/GenBank/DDBJ databases">
        <authorList>
            <person name="Kim M.K."/>
        </authorList>
    </citation>
    <scope>NUCLEOTIDE SEQUENCE [LARGE SCALE GENOMIC DNA]</scope>
    <source>
        <strain evidence="2 3">172606-1</strain>
    </source>
</reference>
<feature type="chain" id="PRO_5025570748" evidence="1">
    <location>
        <begin position="23"/>
        <end position="184"/>
    </location>
</feature>
<dbReference type="EMBL" id="CP048222">
    <property type="protein sequence ID" value="QHT66108.1"/>
    <property type="molecule type" value="Genomic_DNA"/>
</dbReference>
<gene>
    <name evidence="2" type="ORF">GXP67_05205</name>
</gene>
<keyword evidence="1" id="KW-0732">Signal</keyword>
<dbReference type="Proteomes" id="UP000480178">
    <property type="component" value="Chromosome"/>
</dbReference>
<organism evidence="2 3">
    <name type="scientific">Rhodocytophaga rosea</name>
    <dbReference type="NCBI Taxonomy" id="2704465"/>
    <lineage>
        <taxon>Bacteria</taxon>
        <taxon>Pseudomonadati</taxon>
        <taxon>Bacteroidota</taxon>
        <taxon>Cytophagia</taxon>
        <taxon>Cytophagales</taxon>
        <taxon>Rhodocytophagaceae</taxon>
        <taxon>Rhodocytophaga</taxon>
    </lineage>
</organism>
<evidence type="ECO:0000313" key="3">
    <source>
        <dbReference type="Proteomes" id="UP000480178"/>
    </source>
</evidence>
<dbReference type="KEGG" id="rhoz:GXP67_05205"/>
<dbReference type="AlphaFoldDB" id="A0A6C0GDU1"/>
<dbReference type="Gene3D" id="2.60.40.10">
    <property type="entry name" value="Immunoglobulins"/>
    <property type="match status" value="1"/>
</dbReference>
<keyword evidence="3" id="KW-1185">Reference proteome</keyword>
<proteinExistence type="predicted"/>
<dbReference type="InterPro" id="IPR014756">
    <property type="entry name" value="Ig_E-set"/>
</dbReference>
<feature type="signal peptide" evidence="1">
    <location>
        <begin position="1"/>
        <end position="22"/>
    </location>
</feature>
<name>A0A6C0GDU1_9BACT</name>
<evidence type="ECO:0000313" key="2">
    <source>
        <dbReference type="EMBL" id="QHT66108.1"/>
    </source>
</evidence>
<accession>A0A6C0GDU1</accession>
<sequence>MKTFLSALLLSGLFSFSLPATAQYMPSTKLQASFSQQMQRLDSLASLPDAVNRKKQVDSFWTELMANKQIPFTEGDSVAFLYKGSADSVSWQGDFNGWGSRAGGHIFNNRGYRVGKSDVWRMIAAFPQDARIDYKIVLNGREWITDPANPNQQWGEADLIQNSVCQPGSRKRLQQIRKISAKAS</sequence>
<dbReference type="SUPFAM" id="SSF81296">
    <property type="entry name" value="E set domains"/>
    <property type="match status" value="1"/>
</dbReference>